<sequence length="480" mass="54468">MPNSISQVQPPLEFIPPAYNPLVMQGCKQILPWWLRFRTNISHIQAENVETLAELFHQFQNQKVRFLLAFRHPNSDDPYCLGQLIWKLVPQAARAKGIPLKFPVHSHFIYDRGIPLWAGAGVGWLYSHLGGTPIVRGKIDRLGLRSGRNLFANSQFPIAAAPEGATNGHNEIVSPLEPGIAQMGFWCVEDLLKAGRTEKVLIVPIGIQYRYVNPPWQPLEKLLTQLEIDCGLPPLDRTEIANLETANPDSENPNHKFQYLRLIRLGGHLLAVMEEFYSRFYHKTLQPQTSILTSLSLPEKTANDSGNEVMIARLKALLDVALQVAEEYFNLKPKGSLIDRCRRLEQAGWDYIYREDIKNIAALSPLERGLADRLAEEASLRMWHMRLVESFVSVTGRYVEEKLTAERLAETTLLLWDVLARIKGGNPFGRPKLGKQQVQMTVGEPISVGDRWEEYQTSRRLAVAELTQDLQSALERMIKS</sequence>
<dbReference type="InterPro" id="IPR002123">
    <property type="entry name" value="Plipid/glycerol_acylTrfase"/>
</dbReference>
<name>A0ABX2CXJ2_9CYAN</name>
<comment type="caution">
    <text evidence="2">The sequence shown here is derived from an EMBL/GenBank/DDBJ whole genome shotgun (WGS) entry which is preliminary data.</text>
</comment>
<accession>A0ABX2CXJ2</accession>
<dbReference type="RefSeq" id="WP_172186748.1">
    <property type="nucleotide sequence ID" value="NZ_CAWPPK010000168.1"/>
</dbReference>
<gene>
    <name evidence="2" type="ORF">E5S67_01853</name>
</gene>
<dbReference type="SUPFAM" id="SSF69593">
    <property type="entry name" value="Glycerol-3-phosphate (1)-acyltransferase"/>
    <property type="match status" value="1"/>
</dbReference>
<dbReference type="Proteomes" id="UP000702425">
    <property type="component" value="Unassembled WGS sequence"/>
</dbReference>
<protein>
    <recommendedName>
        <fullName evidence="1">Phospholipid/glycerol acyltransferase domain-containing protein</fullName>
    </recommendedName>
</protein>
<dbReference type="SMART" id="SM00563">
    <property type="entry name" value="PlsC"/>
    <property type="match status" value="1"/>
</dbReference>
<proteinExistence type="predicted"/>
<organism evidence="2 3">
    <name type="scientific">Microcoleus asticus IPMA8</name>
    <dbReference type="NCBI Taxonomy" id="2563858"/>
    <lineage>
        <taxon>Bacteria</taxon>
        <taxon>Bacillati</taxon>
        <taxon>Cyanobacteriota</taxon>
        <taxon>Cyanophyceae</taxon>
        <taxon>Oscillatoriophycideae</taxon>
        <taxon>Oscillatoriales</taxon>
        <taxon>Microcoleaceae</taxon>
        <taxon>Microcoleus</taxon>
        <taxon>Microcoleus asticus</taxon>
    </lineage>
</organism>
<evidence type="ECO:0000259" key="1">
    <source>
        <dbReference type="SMART" id="SM00563"/>
    </source>
</evidence>
<dbReference type="EMBL" id="SRRZ01000025">
    <property type="protein sequence ID" value="NQE34130.1"/>
    <property type="molecule type" value="Genomic_DNA"/>
</dbReference>
<keyword evidence="3" id="KW-1185">Reference proteome</keyword>
<feature type="domain" description="Phospholipid/glycerol acyltransferase" evidence="1">
    <location>
        <begin position="66"/>
        <end position="210"/>
    </location>
</feature>
<evidence type="ECO:0000313" key="2">
    <source>
        <dbReference type="EMBL" id="NQE34130.1"/>
    </source>
</evidence>
<evidence type="ECO:0000313" key="3">
    <source>
        <dbReference type="Proteomes" id="UP000702425"/>
    </source>
</evidence>
<reference evidence="2 3" key="1">
    <citation type="journal article" date="2020" name="Sci. Rep.">
        <title>A novel cyanobacterial geosmin producer, revising GeoA distribution and dispersion patterns in Bacteria.</title>
        <authorList>
            <person name="Churro C."/>
            <person name="Semedo-Aguiar A.P."/>
            <person name="Silva A.D."/>
            <person name="Pereira-Leal J.B."/>
            <person name="Leite R.B."/>
        </authorList>
    </citation>
    <scope>NUCLEOTIDE SEQUENCE [LARGE SCALE GENOMIC DNA]</scope>
    <source>
        <strain evidence="2 3">IPMA8</strain>
    </source>
</reference>